<dbReference type="RefSeq" id="WP_124943572.1">
    <property type="nucleotide sequence ID" value="NZ_RHGY01000007.1"/>
</dbReference>
<sequence length="275" mass="31360">MNHNIFGFHPGTTPIHQLTGTTKLIIFLSLTILGSLSFDLRYLILLSVVAIGALFVAKIKWSDVRVLVWLVTVFAVLNLVLIYVFAPQYGTHLFGTKTVLLGSGAYALTFEQLYYELIVFTKYLFALPLALIFLMTTNPSEFAAGLNKIGISYRVAYAVALALRYIPDIQVEYQTISKVQQARGSDLSKKTSLWHRLKGAVGIMMPLMFTSLEQIDSVSRAMDLRRFGKRKHRTWYYAQKFKTLDWWAIALTLLLIGIELVLLWTNGSRFWYPFK</sequence>
<evidence type="ECO:0000256" key="1">
    <source>
        <dbReference type="ARBA" id="ARBA00004141"/>
    </source>
</evidence>
<evidence type="ECO:0000256" key="4">
    <source>
        <dbReference type="ARBA" id="ARBA00023136"/>
    </source>
</evidence>
<keyword evidence="2 5" id="KW-0812">Transmembrane</keyword>
<proteinExistence type="predicted"/>
<feature type="transmembrane region" description="Helical" evidence="5">
    <location>
        <begin position="40"/>
        <end position="59"/>
    </location>
</feature>
<organism evidence="6 7">
    <name type="scientific">Weissella viridescens</name>
    <name type="common">Lactobacillus viridescens</name>
    <dbReference type="NCBI Taxonomy" id="1629"/>
    <lineage>
        <taxon>Bacteria</taxon>
        <taxon>Bacillati</taxon>
        <taxon>Bacillota</taxon>
        <taxon>Bacilli</taxon>
        <taxon>Lactobacillales</taxon>
        <taxon>Lactobacillaceae</taxon>
        <taxon>Weissella</taxon>
    </lineage>
</organism>
<dbReference type="PANTHER" id="PTHR33514:SF1">
    <property type="entry name" value="ABC TRANSPORTER PERMEASE"/>
    <property type="match status" value="1"/>
</dbReference>
<evidence type="ECO:0000313" key="6">
    <source>
        <dbReference type="EMBL" id="RRG17613.1"/>
    </source>
</evidence>
<dbReference type="PANTHER" id="PTHR33514">
    <property type="entry name" value="PROTEIN ABCI12, CHLOROPLASTIC"/>
    <property type="match status" value="1"/>
</dbReference>
<feature type="transmembrane region" description="Helical" evidence="5">
    <location>
        <begin position="66"/>
        <end position="86"/>
    </location>
</feature>
<dbReference type="AlphaFoldDB" id="A0A3P2RAS0"/>
<keyword evidence="4 5" id="KW-0472">Membrane</keyword>
<accession>A0A3P2RAS0</accession>
<reference evidence="6 7" key="1">
    <citation type="submission" date="2018-10" db="EMBL/GenBank/DDBJ databases">
        <title>Draft genome sequence of Weissella viridescens UCO-SMC3.</title>
        <authorList>
            <person name="Garcia-Cancino A."/>
            <person name="Espinoza-Monje M."/>
            <person name="Albarracin L."/>
            <person name="Garcia-Castillo V."/>
            <person name="Campos-Martin J."/>
            <person name="Nakano Y."/>
            <person name="Guitierrez-Zamorano C."/>
            <person name="Ikeda-Ohtsubo W."/>
            <person name="Morita H."/>
            <person name="Kitazawa H."/>
            <person name="Villena J."/>
        </authorList>
    </citation>
    <scope>NUCLEOTIDE SEQUENCE [LARGE SCALE GENOMIC DNA]</scope>
    <source>
        <strain evidence="6 7">UCO-SMC3</strain>
    </source>
</reference>
<evidence type="ECO:0000256" key="2">
    <source>
        <dbReference type="ARBA" id="ARBA00022692"/>
    </source>
</evidence>
<evidence type="ECO:0000256" key="5">
    <source>
        <dbReference type="SAM" id="Phobius"/>
    </source>
</evidence>
<dbReference type="GO" id="GO:0005886">
    <property type="term" value="C:plasma membrane"/>
    <property type="evidence" value="ECO:0007669"/>
    <property type="project" value="TreeGrafter"/>
</dbReference>
<feature type="transmembrane region" description="Helical" evidence="5">
    <location>
        <begin position="113"/>
        <end position="134"/>
    </location>
</feature>
<gene>
    <name evidence="6" type="ORF">D3P96_06575</name>
</gene>
<dbReference type="Proteomes" id="UP000275836">
    <property type="component" value="Unassembled WGS sequence"/>
</dbReference>
<protein>
    <submittedName>
        <fullName evidence="6">Energy-coupling factor transporter transmembrane protein EcfT</fullName>
    </submittedName>
</protein>
<comment type="caution">
    <text evidence="6">The sequence shown here is derived from an EMBL/GenBank/DDBJ whole genome shotgun (WGS) entry which is preliminary data.</text>
</comment>
<dbReference type="InterPro" id="IPR003339">
    <property type="entry name" value="ABC/ECF_trnsptr_transmembrane"/>
</dbReference>
<comment type="subcellular location">
    <subcellularLocation>
        <location evidence="1">Membrane</location>
        <topology evidence="1">Multi-pass membrane protein</topology>
    </subcellularLocation>
</comment>
<keyword evidence="3 5" id="KW-1133">Transmembrane helix</keyword>
<name>A0A3P2RAS0_WEIVI</name>
<dbReference type="EMBL" id="RHGY01000007">
    <property type="protein sequence ID" value="RRG17613.1"/>
    <property type="molecule type" value="Genomic_DNA"/>
</dbReference>
<dbReference type="Pfam" id="PF02361">
    <property type="entry name" value="CbiQ"/>
    <property type="match status" value="1"/>
</dbReference>
<dbReference type="OrthoDB" id="8635523at2"/>
<dbReference type="CDD" id="cd16914">
    <property type="entry name" value="EcfT"/>
    <property type="match status" value="1"/>
</dbReference>
<evidence type="ECO:0000256" key="3">
    <source>
        <dbReference type="ARBA" id="ARBA00022989"/>
    </source>
</evidence>
<feature type="transmembrane region" description="Helical" evidence="5">
    <location>
        <begin position="246"/>
        <end position="265"/>
    </location>
</feature>
<evidence type="ECO:0000313" key="7">
    <source>
        <dbReference type="Proteomes" id="UP000275836"/>
    </source>
</evidence>